<dbReference type="Proteomes" id="UP000805649">
    <property type="component" value="Unassembled WGS sequence"/>
</dbReference>
<accession>A0ACC3Z0A7</accession>
<gene>
    <name evidence="1" type="ORF">CTRU02_207254</name>
</gene>
<dbReference type="EMBL" id="VUJX02000004">
    <property type="protein sequence ID" value="KAL0937523.1"/>
    <property type="molecule type" value="Genomic_DNA"/>
</dbReference>
<protein>
    <submittedName>
        <fullName evidence="1">Uncharacterized protein</fullName>
    </submittedName>
</protein>
<evidence type="ECO:0000313" key="2">
    <source>
        <dbReference type="Proteomes" id="UP000805649"/>
    </source>
</evidence>
<evidence type="ECO:0000313" key="1">
    <source>
        <dbReference type="EMBL" id="KAL0937523.1"/>
    </source>
</evidence>
<name>A0ACC3Z0A7_COLTU</name>
<sequence>MAHEDRAAPPVREKCSPTVDRLRLPADECVELFKPVQDFRQFVEIYIKENNCYGLNGYNDRVSFVPRPVLDRYWTLERIDHVLWSPSDRIKTTSSNIKQAYLLTFSILVFMARPEGITTFIGGECSDVALPLHTIPTWASESSEREVFEVFEKEQWRFCPLTLNMETDPKPLRRQLSPYHIIPILEKNDIDKSASGGDEANIYKVKLHHECSSQDDVIFKIYTNDGADAWRHYDNEVDMYSNLDPLGPIDNIMRYYGSYESAGLCTIILEYANGGTLESFFENYPPPNSQTGRELFWASLMNLLVGLEHIHNLTVRKYGSKGEVILKGTYQDIRPKNILVCKQPDKAMYDVTFKFVDMGTGHIRRTKHQGFERVAVDQLGNGMYSAPEAFRDNGDARGICAESDIWSLGGIASEALVWSVWGEHGRSKYQQERVAATRETHLKGGFHEGAFHDGDCLLDIVESWHKRTVDSANEARDWYSKLSRIIFDHMLVPEQKKRADASTLRQIWSQVLTCGPAQNSAVPDGISNRSTSMQFTEDVASLSEGTLAFHFRQDKQITDADHNKKLETALRTVDEEAAAESLKSSPVSHGQSPNLGLFPQNPKDRFELSGVKSYLDSPPNSLFAWRRRSSQAEPTGSRSDPWGLTDGGVKDSTAMERSVSDTGRIMLSLPAARGESDKIFLVDDSKSMIWHRPTVAKACRVLSYVLKLGRVDPDATFELYFTSSKKPESSTRSSDLQRAIETSVFSDDQCDMASSLDLLVSRVIKNPKPVSIYVLTNGHWNLDSNDRFCGVDRPIRRLVQYIAQRNMQRNWAGVQFVRFYDQQTPSQDDETGKKRLKALDDELKAIISDDIVDTVDFMDDVRKILIGAISPDIDNSP</sequence>
<reference evidence="1 2" key="1">
    <citation type="journal article" date="2020" name="Phytopathology">
        <title>Genome Sequence Resources of Colletotrichum truncatum, C. plurivorum, C. musicola, and C. sojae: Four Species Pathogenic to Soybean (Glycine max).</title>
        <authorList>
            <person name="Rogerio F."/>
            <person name="Boufleur T.R."/>
            <person name="Ciampi-Guillardi M."/>
            <person name="Sukno S.A."/>
            <person name="Thon M.R."/>
            <person name="Massola Junior N.S."/>
            <person name="Baroncelli R."/>
        </authorList>
    </citation>
    <scope>NUCLEOTIDE SEQUENCE [LARGE SCALE GENOMIC DNA]</scope>
    <source>
        <strain evidence="1 2">CMES1059</strain>
    </source>
</reference>
<comment type="caution">
    <text evidence="1">The sequence shown here is derived from an EMBL/GenBank/DDBJ whole genome shotgun (WGS) entry which is preliminary data.</text>
</comment>
<organism evidence="1 2">
    <name type="scientific">Colletotrichum truncatum</name>
    <name type="common">Anthracnose fungus</name>
    <name type="synonym">Colletotrichum capsici</name>
    <dbReference type="NCBI Taxonomy" id="5467"/>
    <lineage>
        <taxon>Eukaryota</taxon>
        <taxon>Fungi</taxon>
        <taxon>Dikarya</taxon>
        <taxon>Ascomycota</taxon>
        <taxon>Pezizomycotina</taxon>
        <taxon>Sordariomycetes</taxon>
        <taxon>Hypocreomycetidae</taxon>
        <taxon>Glomerellales</taxon>
        <taxon>Glomerellaceae</taxon>
        <taxon>Colletotrichum</taxon>
        <taxon>Colletotrichum truncatum species complex</taxon>
    </lineage>
</organism>
<keyword evidence="2" id="KW-1185">Reference proteome</keyword>
<proteinExistence type="predicted"/>